<feature type="region of interest" description="Disordered" evidence="1">
    <location>
        <begin position="60"/>
        <end position="99"/>
    </location>
</feature>
<feature type="region of interest" description="Disordered" evidence="1">
    <location>
        <begin position="163"/>
        <end position="188"/>
    </location>
</feature>
<sequence length="269" mass="29121">MWPLLLEKLKHLACGVGGTEQPLKVMVVDDSLSQGYEGDWTWRYRLWQWFSSQHINVDFVGPDTGTRPEATPSAPKPPPLQGDAGPAEEPQTTGMKLNVGTDGQVDWVIARDLLADGLIAEARTGEASDCSVAAQRPRVAMRVSLRPSTPTIERTGLARTAPELRADGPDEQPRSPIIGGHDRPGQNRVGAYSTRTGVRGDLFVGRNPVLSDHLSAQCSDERRSTEVFHPGGCISQIARNVTKVACFVCGRIQRGCYIVEPGSLVGCVI</sequence>
<keyword evidence="3" id="KW-1185">Reference proteome</keyword>
<evidence type="ECO:0000256" key="1">
    <source>
        <dbReference type="SAM" id="MobiDB-lite"/>
    </source>
</evidence>
<dbReference type="Proteomes" id="UP000233786">
    <property type="component" value="Unassembled WGS sequence"/>
</dbReference>
<dbReference type="Gene3D" id="3.40.50.1110">
    <property type="entry name" value="SGNH hydrolase"/>
    <property type="match status" value="1"/>
</dbReference>
<dbReference type="Gene3D" id="2.30.31.20">
    <property type="entry name" value="Sporulation-specific cell division protein SsgB"/>
    <property type="match status" value="1"/>
</dbReference>
<comment type="caution">
    <text evidence="2">The sequence shown here is derived from an EMBL/GenBank/DDBJ whole genome shotgun (WGS) entry which is preliminary data.</text>
</comment>
<reference evidence="2" key="1">
    <citation type="submission" date="2017-12" db="EMBL/GenBank/DDBJ databases">
        <title>Sequencing the genomes of 1000 Actinobacteria strains.</title>
        <authorList>
            <person name="Klenk H.-P."/>
        </authorList>
    </citation>
    <scope>NUCLEOTIDE SEQUENCE [LARGE SCALE GENOMIC DNA]</scope>
    <source>
        <strain evidence="2">DSM 44228</strain>
    </source>
</reference>
<feature type="compositionally biased region" description="Basic and acidic residues" evidence="1">
    <location>
        <begin position="163"/>
        <end position="173"/>
    </location>
</feature>
<organism evidence="2 3">
    <name type="scientific">Saccharopolyspora spinosa</name>
    <dbReference type="NCBI Taxonomy" id="60894"/>
    <lineage>
        <taxon>Bacteria</taxon>
        <taxon>Bacillati</taxon>
        <taxon>Actinomycetota</taxon>
        <taxon>Actinomycetes</taxon>
        <taxon>Pseudonocardiales</taxon>
        <taxon>Pseudonocardiaceae</taxon>
        <taxon>Saccharopolyspora</taxon>
    </lineage>
</organism>
<dbReference type="InterPro" id="IPR038658">
    <property type="entry name" value="SsgB_sf"/>
</dbReference>
<accession>A0A2N3Y3W8</accession>
<name>A0A2N3Y3W8_SACSN</name>
<dbReference type="InterPro" id="IPR036514">
    <property type="entry name" value="SGNH_hydro_sf"/>
</dbReference>
<dbReference type="STRING" id="994479.GCA_000194155_00830"/>
<dbReference type="AlphaFoldDB" id="A0A2N3Y3W8"/>
<evidence type="ECO:0000313" key="2">
    <source>
        <dbReference type="EMBL" id="PKW17635.1"/>
    </source>
</evidence>
<dbReference type="EMBL" id="PJNB01000001">
    <property type="protein sequence ID" value="PKW17635.1"/>
    <property type="molecule type" value="Genomic_DNA"/>
</dbReference>
<proteinExistence type="predicted"/>
<gene>
    <name evidence="2" type="ORF">A8926_5623</name>
</gene>
<dbReference type="RefSeq" id="WP_238935482.1">
    <property type="nucleotide sequence ID" value="NZ_CP061007.1"/>
</dbReference>
<protein>
    <submittedName>
        <fullName evidence="2">Uncharacterized protein</fullName>
    </submittedName>
</protein>
<evidence type="ECO:0000313" key="3">
    <source>
        <dbReference type="Proteomes" id="UP000233786"/>
    </source>
</evidence>